<dbReference type="InterPro" id="IPR041698">
    <property type="entry name" value="Methyltransf_25"/>
</dbReference>
<dbReference type="Gene3D" id="3.40.50.10320">
    <property type="entry name" value="LmbE-like"/>
    <property type="match status" value="1"/>
</dbReference>
<sequence length="463" mass="50822">MSRYGDWCARHDVAPVVDPLLLIGAGGLVVIAPHPDDEALGASGLLLAAAQAGRAVGLVALTDGEGSHRGSTEWPPERLAARRREEQALAMAELGCETAEMLRLALPDGASRWHDDFSGAAEKVAALCDRTGATALASTVLFDPHPDHEAAALLAEAVHRLRPHIRLLSYPVWSLRHPEDKEVDVEGLHPFRVETPIVEKARAIARHETQMGGIVTDDPEGFALPDWFLRHHQGPFECVFWHMRPGTPPGAEHFETLYRGDNDPWGARDSAYEIEKREDVIQFLGDDWQGSAIEIGCGEGHLSAALATRFSAVTGFDLDPNIVARANARHGAPGRVEFHLGRMPDDFPDRPFDLLVLSEMLYFLTEPEIETLLSRACRKSRPGAGLLLVNYLGPTDTPLSGDDAADFLRMVAAEKLTLERSIRRDRYRLDLLRFRAPPGEAREERAVQWPVASAAGARASTRD</sequence>
<reference evidence="2 3" key="1">
    <citation type="journal article" date="2016" name="Front. Microbiol.">
        <title>Genomic Resource of Rice Seed Associated Bacteria.</title>
        <authorList>
            <person name="Midha S."/>
            <person name="Bansal K."/>
            <person name="Sharma S."/>
            <person name="Kumar N."/>
            <person name="Patil P.P."/>
            <person name="Chaudhry V."/>
            <person name="Patil P.B."/>
        </authorList>
    </citation>
    <scope>NUCLEOTIDE SEQUENCE [LARGE SCALE GENOMIC DNA]</scope>
    <source>
        <strain evidence="2 3">NS226</strain>
    </source>
</reference>
<name>A0A175R8Y8_9HYPH</name>
<organism evidence="2 3">
    <name type="scientific">Aureimonas ureilytica</name>
    <dbReference type="NCBI Taxonomy" id="401562"/>
    <lineage>
        <taxon>Bacteria</taxon>
        <taxon>Pseudomonadati</taxon>
        <taxon>Pseudomonadota</taxon>
        <taxon>Alphaproteobacteria</taxon>
        <taxon>Hyphomicrobiales</taxon>
        <taxon>Aurantimonadaceae</taxon>
        <taxon>Aureimonas</taxon>
    </lineage>
</organism>
<dbReference type="Proteomes" id="UP000078272">
    <property type="component" value="Unassembled WGS sequence"/>
</dbReference>
<dbReference type="CDD" id="cd02440">
    <property type="entry name" value="AdoMet_MTases"/>
    <property type="match status" value="1"/>
</dbReference>
<feature type="domain" description="Methyltransferase" evidence="1">
    <location>
        <begin position="293"/>
        <end position="383"/>
    </location>
</feature>
<dbReference type="Gene3D" id="3.40.50.150">
    <property type="entry name" value="Vaccinia Virus protein VP39"/>
    <property type="match status" value="1"/>
</dbReference>
<dbReference type="EMBL" id="LDPZ01000017">
    <property type="protein sequence ID" value="KTQ96087.1"/>
    <property type="molecule type" value="Genomic_DNA"/>
</dbReference>
<dbReference type="OrthoDB" id="9790023at2"/>
<comment type="caution">
    <text evidence="2">The sequence shown here is derived from an EMBL/GenBank/DDBJ whole genome shotgun (WGS) entry which is preliminary data.</text>
</comment>
<dbReference type="InterPro" id="IPR003737">
    <property type="entry name" value="GlcNAc_PI_deacetylase-related"/>
</dbReference>
<dbReference type="SUPFAM" id="SSF102588">
    <property type="entry name" value="LmbE-like"/>
    <property type="match status" value="1"/>
</dbReference>
<dbReference type="PANTHER" id="PTHR12993:SF29">
    <property type="entry name" value="BLR3841 PROTEIN"/>
    <property type="match status" value="1"/>
</dbReference>
<accession>A0A175R8Y8</accession>
<dbReference type="SUPFAM" id="SSF53335">
    <property type="entry name" value="S-adenosyl-L-methionine-dependent methyltransferases"/>
    <property type="match status" value="1"/>
</dbReference>
<evidence type="ECO:0000313" key="2">
    <source>
        <dbReference type="EMBL" id="KTQ96087.1"/>
    </source>
</evidence>
<evidence type="ECO:0000313" key="3">
    <source>
        <dbReference type="Proteomes" id="UP000078272"/>
    </source>
</evidence>
<protein>
    <recommendedName>
        <fullName evidence="1">Methyltransferase domain-containing protein</fullName>
    </recommendedName>
</protein>
<dbReference type="eggNOG" id="COG2120">
    <property type="taxonomic scope" value="Bacteria"/>
</dbReference>
<dbReference type="Pfam" id="PF13649">
    <property type="entry name" value="Methyltransf_25"/>
    <property type="match status" value="1"/>
</dbReference>
<dbReference type="GO" id="GO:0016811">
    <property type="term" value="F:hydrolase activity, acting on carbon-nitrogen (but not peptide) bonds, in linear amides"/>
    <property type="evidence" value="ECO:0007669"/>
    <property type="project" value="TreeGrafter"/>
</dbReference>
<evidence type="ECO:0000259" key="1">
    <source>
        <dbReference type="Pfam" id="PF13649"/>
    </source>
</evidence>
<dbReference type="PATRIC" id="fig|401562.3.peg.1080"/>
<dbReference type="RefSeq" id="WP_058634633.1">
    <property type="nucleotide sequence ID" value="NZ_LDPZ01000017.1"/>
</dbReference>
<dbReference type="eggNOG" id="COG0500">
    <property type="taxonomic scope" value="Bacteria"/>
</dbReference>
<dbReference type="AlphaFoldDB" id="A0A175R8Y8"/>
<dbReference type="InterPro" id="IPR029063">
    <property type="entry name" value="SAM-dependent_MTases_sf"/>
</dbReference>
<dbReference type="PANTHER" id="PTHR12993">
    <property type="entry name" value="N-ACETYLGLUCOSAMINYL-PHOSPHATIDYLINOSITOL DE-N-ACETYLASE-RELATED"/>
    <property type="match status" value="1"/>
</dbReference>
<gene>
    <name evidence="2" type="ORF">NS226_08535</name>
</gene>
<proteinExistence type="predicted"/>
<dbReference type="InterPro" id="IPR024078">
    <property type="entry name" value="LmbE-like_dom_sf"/>
</dbReference>
<dbReference type="Pfam" id="PF02585">
    <property type="entry name" value="PIG-L"/>
    <property type="match status" value="1"/>
</dbReference>